<accession>A0A0F9C9K6</accession>
<proteinExistence type="predicted"/>
<comment type="caution">
    <text evidence="2">The sequence shown here is derived from an EMBL/GenBank/DDBJ whole genome shotgun (WGS) entry which is preliminary data.</text>
</comment>
<dbReference type="AlphaFoldDB" id="A0A0F9C9K6"/>
<reference evidence="2" key="1">
    <citation type="journal article" date="2015" name="Nature">
        <title>Complex archaea that bridge the gap between prokaryotes and eukaryotes.</title>
        <authorList>
            <person name="Spang A."/>
            <person name="Saw J.H."/>
            <person name="Jorgensen S.L."/>
            <person name="Zaremba-Niedzwiedzka K."/>
            <person name="Martijn J."/>
            <person name="Lind A.E."/>
            <person name="van Eijk R."/>
            <person name="Schleper C."/>
            <person name="Guy L."/>
            <person name="Ettema T.J."/>
        </authorList>
    </citation>
    <scope>NUCLEOTIDE SEQUENCE</scope>
</reference>
<feature type="compositionally biased region" description="Basic and acidic residues" evidence="1">
    <location>
        <begin position="33"/>
        <end position="43"/>
    </location>
</feature>
<organism evidence="2">
    <name type="scientific">marine sediment metagenome</name>
    <dbReference type="NCBI Taxonomy" id="412755"/>
    <lineage>
        <taxon>unclassified sequences</taxon>
        <taxon>metagenomes</taxon>
        <taxon>ecological metagenomes</taxon>
    </lineage>
</organism>
<gene>
    <name evidence="2" type="ORF">LCGC14_2349160</name>
</gene>
<feature type="region of interest" description="Disordered" evidence="1">
    <location>
        <begin position="1"/>
        <end position="52"/>
    </location>
</feature>
<evidence type="ECO:0000313" key="2">
    <source>
        <dbReference type="EMBL" id="KKL46083.1"/>
    </source>
</evidence>
<dbReference type="EMBL" id="LAZR01034162">
    <property type="protein sequence ID" value="KKL46083.1"/>
    <property type="molecule type" value="Genomic_DNA"/>
</dbReference>
<protein>
    <submittedName>
        <fullName evidence="2">Uncharacterized protein</fullName>
    </submittedName>
</protein>
<evidence type="ECO:0000256" key="1">
    <source>
        <dbReference type="SAM" id="MobiDB-lite"/>
    </source>
</evidence>
<sequence>MKCSMSEIDAGNAAVTAERDRLQLASTRRNRAAQRDPFLREPPEPPPPPGRVEMLVEGLREVEMEGE</sequence>
<name>A0A0F9C9K6_9ZZZZ</name>